<organism evidence="1 2">
    <name type="scientific">Adineta steineri</name>
    <dbReference type="NCBI Taxonomy" id="433720"/>
    <lineage>
        <taxon>Eukaryota</taxon>
        <taxon>Metazoa</taxon>
        <taxon>Spiralia</taxon>
        <taxon>Gnathifera</taxon>
        <taxon>Rotifera</taxon>
        <taxon>Eurotatoria</taxon>
        <taxon>Bdelloidea</taxon>
        <taxon>Adinetida</taxon>
        <taxon>Adinetidae</taxon>
        <taxon>Adineta</taxon>
    </lineage>
</organism>
<comment type="caution">
    <text evidence="1">The sequence shown here is derived from an EMBL/GenBank/DDBJ whole genome shotgun (WGS) entry which is preliminary data.</text>
</comment>
<accession>A0A820G2N5</accession>
<dbReference type="EMBL" id="CAJOAY010013745">
    <property type="protein sequence ID" value="CAF4269481.1"/>
    <property type="molecule type" value="Genomic_DNA"/>
</dbReference>
<proteinExistence type="predicted"/>
<feature type="non-terminal residue" evidence="1">
    <location>
        <position position="21"/>
    </location>
</feature>
<gene>
    <name evidence="1" type="ORF">OKA104_LOCUS44584</name>
</gene>
<evidence type="ECO:0000313" key="1">
    <source>
        <dbReference type="EMBL" id="CAF4269481.1"/>
    </source>
</evidence>
<evidence type="ECO:0000313" key="2">
    <source>
        <dbReference type="Proteomes" id="UP000663881"/>
    </source>
</evidence>
<dbReference type="Proteomes" id="UP000663881">
    <property type="component" value="Unassembled WGS sequence"/>
</dbReference>
<dbReference type="AlphaFoldDB" id="A0A820G2N5"/>
<name>A0A820G2N5_9BILA</name>
<sequence>MVLGEDNVQHLCGFPCYYGIE</sequence>
<protein>
    <submittedName>
        <fullName evidence="1">Uncharacterized protein</fullName>
    </submittedName>
</protein>
<reference evidence="1" key="1">
    <citation type="submission" date="2021-02" db="EMBL/GenBank/DDBJ databases">
        <authorList>
            <person name="Nowell W R."/>
        </authorList>
    </citation>
    <scope>NUCLEOTIDE SEQUENCE</scope>
</reference>